<dbReference type="EMBL" id="JABUBU010000027">
    <property type="protein sequence ID" value="MBY6368503.1"/>
    <property type="molecule type" value="Genomic_DNA"/>
</dbReference>
<sequence>MCVGALEDLRDATRATLADVVRRTPVALLDHPHYFNAGDHLIYSEIWHT</sequence>
<evidence type="ECO:0000313" key="1">
    <source>
        <dbReference type="EMBL" id="MBY6368503.1"/>
    </source>
</evidence>
<evidence type="ECO:0000313" key="2">
    <source>
        <dbReference type="Proteomes" id="UP000825228"/>
    </source>
</evidence>
<comment type="caution">
    <text evidence="1">The sequence shown here is derived from an EMBL/GenBank/DDBJ whole genome shotgun (WGS) entry which is preliminary data.</text>
</comment>
<proteinExistence type="predicted"/>
<reference evidence="1 2" key="1">
    <citation type="submission" date="2020-06" db="EMBL/GenBank/DDBJ databases">
        <title>Taxonomy, biology and ecology of Rhodococcus bacteria occurring in California pistachio and other woody hosts as revealed by genome sequence analyses.</title>
        <authorList>
            <person name="Gai Y."/>
            <person name="Riely B."/>
        </authorList>
    </citation>
    <scope>NUCLEOTIDE SEQUENCE [LARGE SCALE GENOMIC DNA]</scope>
    <source>
        <strain evidence="1 2">BP-281</strain>
    </source>
</reference>
<accession>A0ABS7P7V3</accession>
<dbReference type="Proteomes" id="UP000825228">
    <property type="component" value="Unassembled WGS sequence"/>
</dbReference>
<organism evidence="1 2">
    <name type="scientific">Rhodococcoides corynebacterioides</name>
    <dbReference type="NCBI Taxonomy" id="53972"/>
    <lineage>
        <taxon>Bacteria</taxon>
        <taxon>Bacillati</taxon>
        <taxon>Actinomycetota</taxon>
        <taxon>Actinomycetes</taxon>
        <taxon>Mycobacteriales</taxon>
        <taxon>Nocardiaceae</taxon>
        <taxon>Rhodococcoides</taxon>
    </lineage>
</organism>
<dbReference type="RefSeq" id="WP_222685991.1">
    <property type="nucleotide sequence ID" value="NZ_JABUBT010000039.1"/>
</dbReference>
<gene>
    <name evidence="1" type="ORF">HQ603_17275</name>
</gene>
<keyword evidence="2" id="KW-1185">Reference proteome</keyword>
<name>A0ABS7P7V3_9NOCA</name>
<protein>
    <submittedName>
        <fullName evidence="1">Uncharacterized protein</fullName>
    </submittedName>
</protein>